<reference evidence="1 2" key="1">
    <citation type="submission" date="2021-01" db="EMBL/GenBank/DDBJ databases">
        <title>Streptomyces acididurans sp. nov., isolated from a peat swamp forest soil.</title>
        <authorList>
            <person name="Chantavorakit T."/>
            <person name="Duangmal K."/>
        </authorList>
    </citation>
    <scope>NUCLEOTIDE SEQUENCE [LARGE SCALE GENOMIC DNA]</scope>
    <source>
        <strain evidence="1 2">KK5PA1</strain>
    </source>
</reference>
<organism evidence="1 2">
    <name type="scientific">Actinacidiphila acididurans</name>
    <dbReference type="NCBI Taxonomy" id="2784346"/>
    <lineage>
        <taxon>Bacteria</taxon>
        <taxon>Bacillati</taxon>
        <taxon>Actinomycetota</taxon>
        <taxon>Actinomycetes</taxon>
        <taxon>Kitasatosporales</taxon>
        <taxon>Streptomycetaceae</taxon>
        <taxon>Actinacidiphila</taxon>
    </lineage>
</organism>
<accession>A0ABS2TVJ4</accession>
<protein>
    <submittedName>
        <fullName evidence="1">Uncharacterized protein</fullName>
    </submittedName>
</protein>
<keyword evidence="2" id="KW-1185">Reference proteome</keyword>
<evidence type="ECO:0000313" key="1">
    <source>
        <dbReference type="EMBL" id="MBM9506531.1"/>
    </source>
</evidence>
<gene>
    <name evidence="1" type="ORF">ITX44_18615</name>
</gene>
<dbReference type="EMBL" id="JADKYB010000009">
    <property type="protein sequence ID" value="MBM9506531.1"/>
    <property type="molecule type" value="Genomic_DNA"/>
</dbReference>
<sequence length="46" mass="4749">MRRSTVTPETAPIKVHACPCPHPVARTATVAVNATAPAADPSLMPL</sequence>
<dbReference type="RefSeq" id="WP_205358396.1">
    <property type="nucleotide sequence ID" value="NZ_JADKYB010000009.1"/>
</dbReference>
<evidence type="ECO:0000313" key="2">
    <source>
        <dbReference type="Proteomes" id="UP000749040"/>
    </source>
</evidence>
<name>A0ABS2TVJ4_9ACTN</name>
<proteinExistence type="predicted"/>
<comment type="caution">
    <text evidence="1">The sequence shown here is derived from an EMBL/GenBank/DDBJ whole genome shotgun (WGS) entry which is preliminary data.</text>
</comment>
<dbReference type="Proteomes" id="UP000749040">
    <property type="component" value="Unassembled WGS sequence"/>
</dbReference>